<dbReference type="Proteomes" id="UP000053201">
    <property type="component" value="Unassembled WGS sequence"/>
</dbReference>
<proteinExistence type="predicted"/>
<evidence type="ECO:0000313" key="1">
    <source>
        <dbReference type="EMBL" id="KND00574.1"/>
    </source>
</evidence>
<dbReference type="AlphaFoldDB" id="A0A0L0HID2"/>
<dbReference type="GeneID" id="27687198"/>
<gene>
    <name evidence="1" type="ORF">SPPG_03699</name>
</gene>
<dbReference type="InParanoid" id="A0A0L0HID2"/>
<dbReference type="RefSeq" id="XP_016608613.1">
    <property type="nucleotide sequence ID" value="XM_016751955.1"/>
</dbReference>
<dbReference type="OrthoDB" id="2116504at2759"/>
<name>A0A0L0HID2_SPIPD</name>
<reference evidence="1 2" key="1">
    <citation type="submission" date="2009-08" db="EMBL/GenBank/DDBJ databases">
        <title>The Genome Sequence of Spizellomyces punctatus strain DAOM BR117.</title>
        <authorList>
            <consortium name="The Broad Institute Genome Sequencing Platform"/>
            <person name="Russ C."/>
            <person name="Cuomo C."/>
            <person name="Shea T."/>
            <person name="Young S.K."/>
            <person name="Zeng Q."/>
            <person name="Koehrsen M."/>
            <person name="Haas B."/>
            <person name="Borodovsky M."/>
            <person name="Guigo R."/>
            <person name="Alvarado L."/>
            <person name="Berlin A."/>
            <person name="Bochicchio J."/>
            <person name="Borenstein D."/>
            <person name="Chapman S."/>
            <person name="Chen Z."/>
            <person name="Engels R."/>
            <person name="Freedman E."/>
            <person name="Gellesch M."/>
            <person name="Goldberg J."/>
            <person name="Griggs A."/>
            <person name="Gujja S."/>
            <person name="Heiman D."/>
            <person name="Hepburn T."/>
            <person name="Howarth C."/>
            <person name="Jen D."/>
            <person name="Larson L."/>
            <person name="Lewis B."/>
            <person name="Mehta T."/>
            <person name="Park D."/>
            <person name="Pearson M."/>
            <person name="Roberts A."/>
            <person name="Saif S."/>
            <person name="Shenoy N."/>
            <person name="Sisk P."/>
            <person name="Stolte C."/>
            <person name="Sykes S."/>
            <person name="Thomson T."/>
            <person name="Walk T."/>
            <person name="White J."/>
            <person name="Yandava C."/>
            <person name="Burger G."/>
            <person name="Gray M.W."/>
            <person name="Holland P.W.H."/>
            <person name="King N."/>
            <person name="Lang F.B.F."/>
            <person name="Roger A.J."/>
            <person name="Ruiz-Trillo I."/>
            <person name="Lander E."/>
            <person name="Nusbaum C."/>
        </authorList>
    </citation>
    <scope>NUCLEOTIDE SEQUENCE [LARGE SCALE GENOMIC DNA]</scope>
    <source>
        <strain evidence="1 2">DAOM BR117</strain>
    </source>
</reference>
<evidence type="ECO:0000313" key="2">
    <source>
        <dbReference type="Proteomes" id="UP000053201"/>
    </source>
</evidence>
<dbReference type="VEuPathDB" id="FungiDB:SPPG_03699"/>
<organism evidence="1 2">
    <name type="scientific">Spizellomyces punctatus (strain DAOM BR117)</name>
    <dbReference type="NCBI Taxonomy" id="645134"/>
    <lineage>
        <taxon>Eukaryota</taxon>
        <taxon>Fungi</taxon>
        <taxon>Fungi incertae sedis</taxon>
        <taxon>Chytridiomycota</taxon>
        <taxon>Chytridiomycota incertae sedis</taxon>
        <taxon>Chytridiomycetes</taxon>
        <taxon>Spizellomycetales</taxon>
        <taxon>Spizellomycetaceae</taxon>
        <taxon>Spizellomyces</taxon>
    </lineage>
</organism>
<accession>A0A0L0HID2</accession>
<keyword evidence="2" id="KW-1185">Reference proteome</keyword>
<protein>
    <submittedName>
        <fullName evidence="1">Uncharacterized protein</fullName>
    </submittedName>
</protein>
<dbReference type="EMBL" id="KQ257455">
    <property type="protein sequence ID" value="KND00574.1"/>
    <property type="molecule type" value="Genomic_DNA"/>
</dbReference>
<sequence>MPARTTLPSERAECRLSTIAGNSMHTSLEPLRYDPTVRGGPWYWDTANDVHYALTESEAYDGSLRNHTLEFVRLKDFFWPGDIVSWFATPHDDCKRYKGECRETTDKPEVAKASLSMWAHTSEMKRRRSEDDDDLALAYFLEELYANPRNENNDESENELNWGIVLSCLKDRNFEGAFSAARQISHGFLRNRMSRDFYWPVDFTEYPESGSN</sequence>